<proteinExistence type="predicted"/>
<organism evidence="2 3">
    <name type="scientific">Croceivirga radicis</name>
    <dbReference type="NCBI Taxonomy" id="1929488"/>
    <lineage>
        <taxon>Bacteria</taxon>
        <taxon>Pseudomonadati</taxon>
        <taxon>Bacteroidota</taxon>
        <taxon>Flavobacteriia</taxon>
        <taxon>Flavobacteriales</taxon>
        <taxon>Flavobacteriaceae</taxon>
        <taxon>Croceivirga</taxon>
    </lineage>
</organism>
<feature type="chain" id="PRO_5012935221" description="Lipocalin-like domain-containing protein" evidence="1">
    <location>
        <begin position="22"/>
        <end position="141"/>
    </location>
</feature>
<evidence type="ECO:0000313" key="3">
    <source>
        <dbReference type="Proteomes" id="UP000191680"/>
    </source>
</evidence>
<reference evidence="2 3" key="1">
    <citation type="submission" date="2016-12" db="EMBL/GenBank/DDBJ databases">
        <authorList>
            <person name="Song W.-J."/>
            <person name="Kurnit D.M."/>
        </authorList>
    </citation>
    <scope>NUCLEOTIDE SEQUENCE [LARGE SCALE GENOMIC DNA]</scope>
    <source>
        <strain evidence="2 3">HSG9</strain>
    </source>
</reference>
<evidence type="ECO:0008006" key="4">
    <source>
        <dbReference type="Google" id="ProtNLM"/>
    </source>
</evidence>
<dbReference type="Proteomes" id="UP000191680">
    <property type="component" value="Unassembled WGS sequence"/>
</dbReference>
<accession>A0A1V6LUT5</accession>
<dbReference type="PROSITE" id="PS51257">
    <property type="entry name" value="PROKAR_LIPOPROTEIN"/>
    <property type="match status" value="1"/>
</dbReference>
<keyword evidence="1" id="KW-0732">Signal</keyword>
<gene>
    <name evidence="2" type="ORF">BUL40_04715</name>
</gene>
<sequence length="141" mass="15390">MRIVFIFVVLTFLGCSPSSEAPLVTDGPIQIEGKFKLTESYLGTGGETDWQVVENGPEFVFAGNGTFTSTHYETCSTGTYVIANDVLQVLYNCPDFENNAIDEDGFITYAIAFGANFFILTPTSGPTCIEGCSYKYTLIKD</sequence>
<evidence type="ECO:0000256" key="1">
    <source>
        <dbReference type="SAM" id="SignalP"/>
    </source>
</evidence>
<evidence type="ECO:0000313" key="2">
    <source>
        <dbReference type="EMBL" id="OQD43909.1"/>
    </source>
</evidence>
<comment type="caution">
    <text evidence="2">The sequence shown here is derived from an EMBL/GenBank/DDBJ whole genome shotgun (WGS) entry which is preliminary data.</text>
</comment>
<dbReference type="OrthoDB" id="708275at2"/>
<keyword evidence="3" id="KW-1185">Reference proteome</keyword>
<feature type="signal peptide" evidence="1">
    <location>
        <begin position="1"/>
        <end position="21"/>
    </location>
</feature>
<name>A0A1V6LUT5_9FLAO</name>
<protein>
    <recommendedName>
        <fullName evidence="4">Lipocalin-like domain-containing protein</fullName>
    </recommendedName>
</protein>
<dbReference type="RefSeq" id="WP_080318274.1">
    <property type="nucleotide sequence ID" value="NZ_MTBC01000002.1"/>
</dbReference>
<dbReference type="EMBL" id="MTBC01000002">
    <property type="protein sequence ID" value="OQD43909.1"/>
    <property type="molecule type" value="Genomic_DNA"/>
</dbReference>
<dbReference type="AlphaFoldDB" id="A0A1V6LUT5"/>